<reference evidence="1" key="1">
    <citation type="submission" date="2020-01" db="EMBL/GenBank/DDBJ databases">
        <authorList>
            <person name="Rat A."/>
        </authorList>
    </citation>
    <scope>NUCLEOTIDE SEQUENCE</scope>
    <source>
        <strain evidence="1">LMG 31228</strain>
    </source>
</reference>
<evidence type="ECO:0000313" key="1">
    <source>
        <dbReference type="EMBL" id="MBR0681425.1"/>
    </source>
</evidence>
<protein>
    <submittedName>
        <fullName evidence="1">Uncharacterized protein</fullName>
    </submittedName>
</protein>
<name>A0A9X9XCI9_9PROT</name>
<evidence type="ECO:0000313" key="2">
    <source>
        <dbReference type="Proteomes" id="UP001138709"/>
    </source>
</evidence>
<reference evidence="1" key="2">
    <citation type="journal article" date="2021" name="Syst. Appl. Microbiol.">
        <title>Roseomonas hellenica sp. nov., isolated from roots of wild-growing Alkanna tinctoria.</title>
        <authorList>
            <person name="Rat A."/>
            <person name="Naranjo H.D."/>
            <person name="Lebbe L."/>
            <person name="Cnockaert M."/>
            <person name="Krigas N."/>
            <person name="Grigoriadou K."/>
            <person name="Maloupa E."/>
            <person name="Willems A."/>
        </authorList>
    </citation>
    <scope>NUCLEOTIDE SEQUENCE</scope>
    <source>
        <strain evidence="1">LMG 31228</strain>
    </source>
</reference>
<keyword evidence="2" id="KW-1185">Reference proteome</keyword>
<dbReference type="AlphaFoldDB" id="A0A9X9XCI9"/>
<comment type="caution">
    <text evidence="1">The sequence shown here is derived from an EMBL/GenBank/DDBJ whole genome shotgun (WGS) entry which is preliminary data.</text>
</comment>
<accession>A0A9X9XCI9</accession>
<gene>
    <name evidence="1" type="ORF">GXW74_13095</name>
</gene>
<sequence>MEVKDGDRLFFRLEVLDATRRHRGAIGVGAGAVPRHRDASRLVMDMDRRGRGERMAMRGTARRNLG</sequence>
<proteinExistence type="predicted"/>
<dbReference type="Proteomes" id="UP001138709">
    <property type="component" value="Unassembled WGS sequence"/>
</dbReference>
<dbReference type="RefSeq" id="WP_211846952.1">
    <property type="nucleotide sequence ID" value="NZ_JAAEDL010000011.1"/>
</dbReference>
<organism evidence="1 2">
    <name type="scientific">Neoroseomonas eburnea</name>
    <dbReference type="NCBI Taxonomy" id="1346889"/>
    <lineage>
        <taxon>Bacteria</taxon>
        <taxon>Pseudomonadati</taxon>
        <taxon>Pseudomonadota</taxon>
        <taxon>Alphaproteobacteria</taxon>
        <taxon>Acetobacterales</taxon>
        <taxon>Acetobacteraceae</taxon>
        <taxon>Neoroseomonas</taxon>
    </lineage>
</organism>
<dbReference type="EMBL" id="JAAEDL010000011">
    <property type="protein sequence ID" value="MBR0681425.1"/>
    <property type="molecule type" value="Genomic_DNA"/>
</dbReference>